<keyword evidence="1" id="KW-1133">Transmembrane helix</keyword>
<evidence type="ECO:0000313" key="3">
    <source>
        <dbReference type="Proteomes" id="UP000004633"/>
    </source>
</evidence>
<dbReference type="Proteomes" id="UP000004633">
    <property type="component" value="Unassembled WGS sequence"/>
</dbReference>
<sequence>MQEKHIRSLRRRFIVGIVLVVLFVLPYVRGIGSFSDLTELLLLALWILSFPISLYMMRGAPDPYVPTSFSAAGNLALFHWFTALLIAPINLIRAYRSYHDFSAAVASNKVHLEDVIKAGSL</sequence>
<feature type="transmembrane region" description="Helical" evidence="1">
    <location>
        <begin position="12"/>
        <end position="28"/>
    </location>
</feature>
<name>E7N227_9FIRM</name>
<reference evidence="2 3" key="1">
    <citation type="submission" date="2010-08" db="EMBL/GenBank/DDBJ databases">
        <authorList>
            <person name="Weinstock G."/>
            <person name="Sodergren E."/>
            <person name="Clifton S."/>
            <person name="Fulton L."/>
            <person name="Fulton B."/>
            <person name="Courtney L."/>
            <person name="Fronick C."/>
            <person name="Harrison M."/>
            <person name="Strong C."/>
            <person name="Farmer C."/>
            <person name="Delahaunty K."/>
            <person name="Markovic C."/>
            <person name="Hall O."/>
            <person name="Minx P."/>
            <person name="Tomlinson C."/>
            <person name="Mitreva M."/>
            <person name="Hou S."/>
            <person name="Chen J."/>
            <person name="Wollam A."/>
            <person name="Pepin K.H."/>
            <person name="Johnson M."/>
            <person name="Bhonagiri V."/>
            <person name="Zhang X."/>
            <person name="Suruliraj S."/>
            <person name="Warren W."/>
            <person name="Chinwalla A."/>
            <person name="Mardis E.R."/>
            <person name="Wilson R.K."/>
        </authorList>
    </citation>
    <scope>NUCLEOTIDE SEQUENCE [LARGE SCALE GENOMIC DNA]</scope>
    <source>
        <strain evidence="2 3">F0399</strain>
    </source>
</reference>
<evidence type="ECO:0000313" key="2">
    <source>
        <dbReference type="EMBL" id="EFW29809.1"/>
    </source>
</evidence>
<keyword evidence="3" id="KW-1185">Reference proteome</keyword>
<dbReference type="AlphaFoldDB" id="E7N227"/>
<comment type="caution">
    <text evidence="2">The sequence shown here is derived from an EMBL/GenBank/DDBJ whole genome shotgun (WGS) entry which is preliminary data.</text>
</comment>
<dbReference type="EMBL" id="AECV01000016">
    <property type="protein sequence ID" value="EFW29809.1"/>
    <property type="molecule type" value="Genomic_DNA"/>
</dbReference>
<accession>E7N227</accession>
<dbReference type="HOGENOM" id="CLU_2036426_0_0_9"/>
<protein>
    <submittedName>
        <fullName evidence="2">Uncharacterized protein</fullName>
    </submittedName>
</protein>
<keyword evidence="1" id="KW-0812">Transmembrane</keyword>
<feature type="transmembrane region" description="Helical" evidence="1">
    <location>
        <begin position="69"/>
        <end position="92"/>
    </location>
</feature>
<proteinExistence type="predicted"/>
<gene>
    <name evidence="2" type="ORF">HMPREF9555_01037</name>
</gene>
<keyword evidence="1" id="KW-0472">Membrane</keyword>
<organism evidence="2 3">
    <name type="scientific">Selenomonas artemidis F0399</name>
    <dbReference type="NCBI Taxonomy" id="749551"/>
    <lineage>
        <taxon>Bacteria</taxon>
        <taxon>Bacillati</taxon>
        <taxon>Bacillota</taxon>
        <taxon>Negativicutes</taxon>
        <taxon>Selenomonadales</taxon>
        <taxon>Selenomonadaceae</taxon>
        <taxon>Selenomonas</taxon>
    </lineage>
</organism>
<feature type="transmembrane region" description="Helical" evidence="1">
    <location>
        <begin position="40"/>
        <end position="57"/>
    </location>
</feature>
<evidence type="ECO:0000256" key="1">
    <source>
        <dbReference type="SAM" id="Phobius"/>
    </source>
</evidence>